<dbReference type="InterPro" id="IPR001279">
    <property type="entry name" value="Metallo-B-lactamas"/>
</dbReference>
<name>A0A5R9Q7H6_9GAMM</name>
<reference evidence="15 16" key="1">
    <citation type="submission" date="2018-01" db="EMBL/GenBank/DDBJ databases">
        <title>Co-occurrence of chitin degradation, pigmentation and bioactivity in marine Pseudoalteromonas.</title>
        <authorList>
            <person name="Paulsen S."/>
            <person name="Gram L."/>
            <person name="Machado H."/>
        </authorList>
    </citation>
    <scope>NUCLEOTIDE SEQUENCE [LARGE SCALE GENOMIC DNA]</scope>
    <source>
        <strain evidence="15 16">S3663</strain>
    </source>
</reference>
<evidence type="ECO:0000256" key="13">
    <source>
        <dbReference type="SAM" id="SignalP"/>
    </source>
</evidence>
<dbReference type="InterPro" id="IPR050855">
    <property type="entry name" value="NDM-1-like"/>
</dbReference>
<evidence type="ECO:0000256" key="6">
    <source>
        <dbReference type="ARBA" id="ARBA00012865"/>
    </source>
</evidence>
<feature type="signal peptide" evidence="13">
    <location>
        <begin position="1"/>
        <end position="19"/>
    </location>
</feature>
<evidence type="ECO:0000256" key="4">
    <source>
        <dbReference type="ARBA" id="ARBA00005250"/>
    </source>
</evidence>
<dbReference type="Proteomes" id="UP000309186">
    <property type="component" value="Unassembled WGS sequence"/>
</dbReference>
<keyword evidence="12" id="KW-0046">Antibiotic resistance</keyword>
<evidence type="ECO:0000313" key="16">
    <source>
        <dbReference type="Proteomes" id="UP000309186"/>
    </source>
</evidence>
<dbReference type="InterPro" id="IPR036866">
    <property type="entry name" value="RibonucZ/Hydroxyglut_hydro"/>
</dbReference>
<dbReference type="NCBIfam" id="NF033088">
    <property type="entry name" value="bla_subclass_B1"/>
    <property type="match status" value="1"/>
</dbReference>
<evidence type="ECO:0000256" key="5">
    <source>
        <dbReference type="ARBA" id="ARBA00011245"/>
    </source>
</evidence>
<dbReference type="AlphaFoldDB" id="A0A5R9Q7H6"/>
<sequence>MIKIFRVLLLFLIPISCHSTGGIVHHNDIKISKLADGVWVHTSHYIYPNGFKMSSNGMIVQNNDSLILIDTAWGELKTLELLNKIKVKINLPIKKALITHSHGDRASGVDILKSAGIKVYSHPKTRKFTVQQGTAVPNEVFYQLREPGSSIKFSDVEVSYLGHAHTEDNLVVWLPKSKILFGGCSIRALKAKSLGSTADSDINSWLDVIEHLNSKYKNIFVVPGHGQVGGKNLLTHTEKLLKQHMQNSLN</sequence>
<comment type="similarity">
    <text evidence="4">Belongs to the metallo-beta-lactamase superfamily. Class-B beta-lactamase family.</text>
</comment>
<comment type="subcellular location">
    <subcellularLocation>
        <location evidence="3">Periplasm</location>
    </subcellularLocation>
</comment>
<feature type="domain" description="Metallo-beta-lactamase" evidence="14">
    <location>
        <begin position="54"/>
        <end position="225"/>
    </location>
</feature>
<dbReference type="SMART" id="SM00849">
    <property type="entry name" value="Lactamase_B"/>
    <property type="match status" value="1"/>
</dbReference>
<comment type="catalytic activity">
    <reaction evidence="1">
        <text>a beta-lactam + H2O = a substituted beta-amino acid</text>
        <dbReference type="Rhea" id="RHEA:20401"/>
        <dbReference type="ChEBI" id="CHEBI:15377"/>
        <dbReference type="ChEBI" id="CHEBI:35627"/>
        <dbReference type="ChEBI" id="CHEBI:140347"/>
        <dbReference type="EC" id="3.5.2.6"/>
    </reaction>
</comment>
<evidence type="ECO:0000256" key="1">
    <source>
        <dbReference type="ARBA" id="ARBA00001526"/>
    </source>
</evidence>
<evidence type="ECO:0000256" key="12">
    <source>
        <dbReference type="ARBA" id="ARBA00023251"/>
    </source>
</evidence>
<dbReference type="Gene3D" id="3.60.15.10">
    <property type="entry name" value="Ribonuclease Z/Hydroxyacylglutathione hydrolase-like"/>
    <property type="match status" value="1"/>
</dbReference>
<evidence type="ECO:0000256" key="11">
    <source>
        <dbReference type="ARBA" id="ARBA00022833"/>
    </source>
</evidence>
<comment type="cofactor">
    <cofactor evidence="2">
        <name>Zn(2+)</name>
        <dbReference type="ChEBI" id="CHEBI:29105"/>
    </cofactor>
</comment>
<dbReference type="SUPFAM" id="SSF56281">
    <property type="entry name" value="Metallo-hydrolase/oxidoreductase"/>
    <property type="match status" value="1"/>
</dbReference>
<dbReference type="NCBIfam" id="NF012229">
    <property type="entry name" value="bla_class_B_core"/>
    <property type="match status" value="1"/>
</dbReference>
<dbReference type="PANTHER" id="PTHR42951:SF4">
    <property type="entry name" value="ACYL-COENZYME A THIOESTERASE MBLAC2"/>
    <property type="match status" value="1"/>
</dbReference>
<gene>
    <name evidence="15" type="primary">bla</name>
    <name evidence="15" type="ORF">C1E24_03900</name>
</gene>
<proteinExistence type="inferred from homology"/>
<evidence type="ECO:0000256" key="10">
    <source>
        <dbReference type="ARBA" id="ARBA00022801"/>
    </source>
</evidence>
<dbReference type="InterPro" id="IPR058199">
    <property type="entry name" value="BlaB//VIM/IMP-1"/>
</dbReference>
<evidence type="ECO:0000256" key="8">
    <source>
        <dbReference type="ARBA" id="ARBA00022729"/>
    </source>
</evidence>
<comment type="caution">
    <text evidence="15">The sequence shown here is derived from an EMBL/GenBank/DDBJ whole genome shotgun (WGS) entry which is preliminary data.</text>
</comment>
<dbReference type="PANTHER" id="PTHR42951">
    <property type="entry name" value="METALLO-BETA-LACTAMASE DOMAIN-CONTAINING"/>
    <property type="match status" value="1"/>
</dbReference>
<dbReference type="EC" id="3.5.2.6" evidence="6"/>
<dbReference type="GO" id="GO:0017001">
    <property type="term" value="P:antibiotic catabolic process"/>
    <property type="evidence" value="ECO:0007669"/>
    <property type="project" value="UniProtKB-ARBA"/>
</dbReference>
<keyword evidence="10" id="KW-0378">Hydrolase</keyword>
<keyword evidence="8 13" id="KW-0732">Signal</keyword>
<protein>
    <recommendedName>
        <fullName evidence="6">beta-lactamase</fullName>
        <ecNumber evidence="6">3.5.2.6</ecNumber>
    </recommendedName>
</protein>
<evidence type="ECO:0000313" key="15">
    <source>
        <dbReference type="EMBL" id="TLX48602.1"/>
    </source>
</evidence>
<keyword evidence="11" id="KW-0862">Zinc</keyword>
<dbReference type="RefSeq" id="WP_138478902.1">
    <property type="nucleotide sequence ID" value="NZ_PPSW01000006.1"/>
</dbReference>
<dbReference type="OrthoDB" id="420651at2"/>
<evidence type="ECO:0000256" key="3">
    <source>
        <dbReference type="ARBA" id="ARBA00004418"/>
    </source>
</evidence>
<evidence type="ECO:0000256" key="2">
    <source>
        <dbReference type="ARBA" id="ARBA00001947"/>
    </source>
</evidence>
<keyword evidence="9" id="KW-0574">Periplasm</keyword>
<evidence type="ECO:0000259" key="14">
    <source>
        <dbReference type="SMART" id="SM00849"/>
    </source>
</evidence>
<dbReference type="EMBL" id="PPSW01000006">
    <property type="protein sequence ID" value="TLX48602.1"/>
    <property type="molecule type" value="Genomic_DNA"/>
</dbReference>
<keyword evidence="7" id="KW-0479">Metal-binding</keyword>
<evidence type="ECO:0000256" key="9">
    <source>
        <dbReference type="ARBA" id="ARBA00022764"/>
    </source>
</evidence>
<organism evidence="15 16">
    <name type="scientific">Pseudoalteromonas phenolica</name>
    <dbReference type="NCBI Taxonomy" id="161398"/>
    <lineage>
        <taxon>Bacteria</taxon>
        <taxon>Pseudomonadati</taxon>
        <taxon>Pseudomonadota</taxon>
        <taxon>Gammaproteobacteria</taxon>
        <taxon>Alteromonadales</taxon>
        <taxon>Pseudoalteromonadaceae</taxon>
        <taxon>Pseudoalteromonas</taxon>
    </lineage>
</organism>
<dbReference type="Pfam" id="PF00753">
    <property type="entry name" value="Lactamase_B"/>
    <property type="match status" value="1"/>
</dbReference>
<comment type="subunit">
    <text evidence="5">Monomer.</text>
</comment>
<feature type="chain" id="PRO_5024290160" description="beta-lactamase" evidence="13">
    <location>
        <begin position="20"/>
        <end position="250"/>
    </location>
</feature>
<accession>A0A5R9Q7H6</accession>
<evidence type="ECO:0000256" key="7">
    <source>
        <dbReference type="ARBA" id="ARBA00022723"/>
    </source>
</evidence>